<evidence type="ECO:0000256" key="2">
    <source>
        <dbReference type="ARBA" id="ARBA00022448"/>
    </source>
</evidence>
<dbReference type="InterPro" id="IPR014738">
    <property type="entry name" value="Citrate_transporter"/>
</dbReference>
<evidence type="ECO:0000313" key="8">
    <source>
        <dbReference type="EMBL" id="MDN0069983.1"/>
    </source>
</evidence>
<reference evidence="8" key="1">
    <citation type="submission" date="2023-06" db="EMBL/GenBank/DDBJ databases">
        <authorList>
            <person name="Zeman M."/>
            <person name="Kubasova T."/>
            <person name="Jahodarova E."/>
            <person name="Nykrynova M."/>
            <person name="Rychlik I."/>
        </authorList>
    </citation>
    <scope>NUCLEOTIDE SEQUENCE</scope>
    <source>
        <strain evidence="8">15_COKtk</strain>
    </source>
</reference>
<feature type="transmembrane region" description="Helical" evidence="6">
    <location>
        <begin position="427"/>
        <end position="451"/>
    </location>
</feature>
<evidence type="ECO:0000256" key="5">
    <source>
        <dbReference type="ARBA" id="ARBA00023136"/>
    </source>
</evidence>
<evidence type="ECO:0000256" key="4">
    <source>
        <dbReference type="ARBA" id="ARBA00022989"/>
    </source>
</evidence>
<sequence length="452" mass="48203">MNLEFICGLLMIVLFAIAISKRWLAPFVGLSIVPLIFAVIYCVATGQSPLTAFEWAFAGAFGGELTGGTATSAIMILFACTYFTFMMKVGLFDPLIIAIIKLVKGDPLKVMVAATCVAGAVSLDGDGASTVLITTAAFVPLFKQLNMRVGYLAVLIALPTSVFNMMPWGGSFARCISALGLEVPELLAPLVPGLVVVMIYAIGVGFFLGRKERERLGYDPKAAAHVSAEEIEKMCDIVRNNDPEFKRPHLAWFNLIVTLGIMVLLVQGLANSAVLFMAGLGITLVVNLGFNFKIQKNLLDDCLVEGVSVCAMIVASGFLMGILLYSGMGDAIAAVLASIVPAGAARFIPYIIAILGIPLLIFTGPDVFYFGLVPVLAQLAAAYGISATTIGVAAMVSLSTFYCSPLIAWIFLLCSRCEIEFADYQKLLIKFALPAFVIYLVVYTLTGGIAVF</sequence>
<feature type="transmembrane region" description="Helical" evidence="6">
    <location>
        <begin position="331"/>
        <end position="355"/>
    </location>
</feature>
<feature type="transmembrane region" description="Helical" evidence="6">
    <location>
        <begin position="28"/>
        <end position="44"/>
    </location>
</feature>
<reference evidence="8" key="2">
    <citation type="submission" date="2023-08" db="EMBL/GenBank/DDBJ databases">
        <title>Identification and characterization of horizontal gene transfer across gut microbiota members of farm animals based on homology search.</title>
        <authorList>
            <person name="Schwarzerova J."/>
            <person name="Nykrynova M."/>
            <person name="Jureckova K."/>
            <person name="Cejkova D."/>
            <person name="Rychlik I."/>
        </authorList>
    </citation>
    <scope>NUCLEOTIDE SEQUENCE</scope>
    <source>
        <strain evidence="8">15_COKtk</strain>
    </source>
</reference>
<feature type="transmembrane region" description="Helical" evidence="6">
    <location>
        <begin position="186"/>
        <end position="208"/>
    </location>
</feature>
<feature type="transmembrane region" description="Helical" evidence="6">
    <location>
        <begin position="249"/>
        <end position="267"/>
    </location>
</feature>
<feature type="transmembrane region" description="Helical" evidence="6">
    <location>
        <begin position="392"/>
        <end position="415"/>
    </location>
</feature>
<dbReference type="GO" id="GO:0015137">
    <property type="term" value="F:citrate transmembrane transporter activity"/>
    <property type="evidence" value="ECO:0007669"/>
    <property type="project" value="InterPro"/>
</dbReference>
<evidence type="ECO:0000259" key="7">
    <source>
        <dbReference type="Pfam" id="PF03600"/>
    </source>
</evidence>
<feature type="transmembrane region" description="Helical" evidence="6">
    <location>
        <begin position="302"/>
        <end position="325"/>
    </location>
</feature>
<dbReference type="RefSeq" id="WP_289827542.1">
    <property type="nucleotide sequence ID" value="NZ_JAUEIR010000008.1"/>
</dbReference>
<name>A0AAW7JW40_9ACTN</name>
<accession>A0AAW7JW40</accession>
<dbReference type="Pfam" id="PF03600">
    <property type="entry name" value="CitMHS"/>
    <property type="match status" value="1"/>
</dbReference>
<keyword evidence="5 6" id="KW-0472">Membrane</keyword>
<gene>
    <name evidence="8" type="ORF">QVN40_09800</name>
</gene>
<feature type="transmembrane region" description="Helical" evidence="6">
    <location>
        <begin position="273"/>
        <end position="290"/>
    </location>
</feature>
<keyword evidence="3 6" id="KW-0812">Transmembrane</keyword>
<evidence type="ECO:0000256" key="6">
    <source>
        <dbReference type="SAM" id="Phobius"/>
    </source>
</evidence>
<keyword evidence="4 6" id="KW-1133">Transmembrane helix</keyword>
<comment type="caution">
    <text evidence="8">The sequence shown here is derived from an EMBL/GenBank/DDBJ whole genome shotgun (WGS) entry which is preliminary data.</text>
</comment>
<protein>
    <submittedName>
        <fullName evidence="8">Citrate:proton symporter</fullName>
    </submittedName>
</protein>
<keyword evidence="2" id="KW-0813">Transport</keyword>
<feature type="transmembrane region" description="Helical" evidence="6">
    <location>
        <begin position="367"/>
        <end position="386"/>
    </location>
</feature>
<comment type="subcellular location">
    <subcellularLocation>
        <location evidence="1">Membrane</location>
        <topology evidence="1">Multi-pass membrane protein</topology>
    </subcellularLocation>
</comment>
<feature type="transmembrane region" description="Helical" evidence="6">
    <location>
        <begin position="149"/>
        <end position="166"/>
    </location>
</feature>
<feature type="transmembrane region" description="Helical" evidence="6">
    <location>
        <begin position="56"/>
        <end position="79"/>
    </location>
</feature>
<dbReference type="AlphaFoldDB" id="A0AAW7JW40"/>
<evidence type="ECO:0000256" key="1">
    <source>
        <dbReference type="ARBA" id="ARBA00004141"/>
    </source>
</evidence>
<evidence type="ECO:0000256" key="3">
    <source>
        <dbReference type="ARBA" id="ARBA00022692"/>
    </source>
</evidence>
<dbReference type="GO" id="GO:0016020">
    <property type="term" value="C:membrane"/>
    <property type="evidence" value="ECO:0007669"/>
    <property type="project" value="UniProtKB-SubCell"/>
</dbReference>
<organism evidence="8 9">
    <name type="scientific">Collinsella ihumii</name>
    <dbReference type="NCBI Taxonomy" id="1720204"/>
    <lineage>
        <taxon>Bacteria</taxon>
        <taxon>Bacillati</taxon>
        <taxon>Actinomycetota</taxon>
        <taxon>Coriobacteriia</taxon>
        <taxon>Coriobacteriales</taxon>
        <taxon>Coriobacteriaceae</taxon>
        <taxon>Collinsella</taxon>
    </lineage>
</organism>
<dbReference type="NCBIfam" id="TIGR00784">
    <property type="entry name" value="citMHS"/>
    <property type="match status" value="1"/>
</dbReference>
<dbReference type="Proteomes" id="UP001168505">
    <property type="component" value="Unassembled WGS sequence"/>
</dbReference>
<proteinExistence type="predicted"/>
<dbReference type="InterPro" id="IPR004680">
    <property type="entry name" value="Cit_transptr-like_dom"/>
</dbReference>
<evidence type="ECO:0000313" key="9">
    <source>
        <dbReference type="Proteomes" id="UP001168505"/>
    </source>
</evidence>
<dbReference type="EMBL" id="JAUEIR010000008">
    <property type="protein sequence ID" value="MDN0069983.1"/>
    <property type="molecule type" value="Genomic_DNA"/>
</dbReference>
<feature type="domain" description="Citrate transporter-like" evidence="7">
    <location>
        <begin position="21"/>
        <end position="393"/>
    </location>
</feature>